<protein>
    <submittedName>
        <fullName evidence="2">Uncharacterized protein</fullName>
    </submittedName>
</protein>
<dbReference type="RefSeq" id="WP_048660991.1">
    <property type="nucleotide sequence ID" value="NZ_CAWMQT010000103.1"/>
</dbReference>
<keyword evidence="1" id="KW-0732">Signal</keyword>
<evidence type="ECO:0000313" key="3">
    <source>
        <dbReference type="Proteomes" id="UP000049077"/>
    </source>
</evidence>
<comment type="caution">
    <text evidence="2">The sequence shown here is derived from an EMBL/GenBank/DDBJ whole genome shotgun (WGS) entry which is preliminary data.</text>
</comment>
<dbReference type="EMBL" id="CCJX01000103">
    <property type="protein sequence ID" value="CDT33278.1"/>
    <property type="molecule type" value="Genomic_DNA"/>
</dbReference>
<organism evidence="2 3">
    <name type="scientific">Vibrio crassostreae</name>
    <dbReference type="NCBI Taxonomy" id="246167"/>
    <lineage>
        <taxon>Bacteria</taxon>
        <taxon>Pseudomonadati</taxon>
        <taxon>Pseudomonadota</taxon>
        <taxon>Gammaproteobacteria</taxon>
        <taxon>Vibrionales</taxon>
        <taxon>Vibrionaceae</taxon>
        <taxon>Vibrio</taxon>
    </lineage>
</organism>
<keyword evidence="3" id="KW-1185">Reference proteome</keyword>
<gene>
    <name evidence="2" type="ORF">VCR4J5_200126</name>
</gene>
<evidence type="ECO:0000313" key="2">
    <source>
        <dbReference type="EMBL" id="CDT33278.1"/>
    </source>
</evidence>
<dbReference type="Proteomes" id="UP000049077">
    <property type="component" value="Unassembled WGS sequence"/>
</dbReference>
<feature type="chain" id="PRO_5046807152" evidence="1">
    <location>
        <begin position="30"/>
        <end position="359"/>
    </location>
</feature>
<sequence length="359" mass="40371">MLTKKLTMKCIYRLALCVLLTLTCFSGQAATLQGTLVGRELRWENALVDNGTILPQEWFSTSGLGLPPIGQWRPAFLNSGKQDIIFRSEQGVAITTEFNLTSVEFRYSDHFQVANEPSSLFACPYQQNSSGYSSVGYTGSSSISQSYCVSNTLLVSNGGHYRPFDFVRSRFRLDHLLEDFSLNPIPEGKYHANATLPVAYMMLFGDVETYQIGYVTLPITIDYKPSFIESVNIYGDGIFNLEYDTGEHHVSGESNFEVNVDGHLTSGLKMTFYSSNDRDVFELVNEETNQSIPYNLICPACTVPQVIENGEKLEQYSVIPFTGEHLQFDLHFYFENLGYGQVDEGIYKDATTILFELDL</sequence>
<evidence type="ECO:0000256" key="1">
    <source>
        <dbReference type="SAM" id="SignalP"/>
    </source>
</evidence>
<reference evidence="2 3" key="1">
    <citation type="submission" date="2014-06" db="EMBL/GenBank/DDBJ databases">
        <authorList>
            <person name="Le Roux F."/>
        </authorList>
    </citation>
    <scope>NUCLEOTIDE SEQUENCE [LARGE SCALE GENOMIC DNA]</scope>
    <source>
        <strain evidence="2 3">J5-4</strain>
    </source>
</reference>
<accession>A0ABM9QTY9</accession>
<name>A0ABM9QTY9_9VIBR</name>
<feature type="signal peptide" evidence="1">
    <location>
        <begin position="1"/>
        <end position="29"/>
    </location>
</feature>
<proteinExistence type="predicted"/>